<dbReference type="EMBL" id="JH794642">
    <property type="protein sequence ID" value="ELQ65719.1"/>
    <property type="molecule type" value="Genomic_DNA"/>
</dbReference>
<evidence type="ECO:0000313" key="1">
    <source>
        <dbReference type="EMBL" id="ELQ65719.1"/>
    </source>
</evidence>
<organism>
    <name type="scientific">Pyricularia oryzae (strain P131)</name>
    <name type="common">Rice blast fungus</name>
    <name type="synonym">Magnaporthe oryzae</name>
    <dbReference type="NCBI Taxonomy" id="1143193"/>
    <lineage>
        <taxon>Eukaryota</taxon>
        <taxon>Fungi</taxon>
        <taxon>Dikarya</taxon>
        <taxon>Ascomycota</taxon>
        <taxon>Pezizomycotina</taxon>
        <taxon>Sordariomycetes</taxon>
        <taxon>Sordariomycetidae</taxon>
        <taxon>Magnaporthales</taxon>
        <taxon>Pyriculariaceae</taxon>
        <taxon>Pyricularia</taxon>
    </lineage>
</organism>
<accession>L7JCX6</accession>
<gene>
    <name evidence="1" type="ORF">OOW_P131scaffold00459g2</name>
</gene>
<proteinExistence type="predicted"/>
<name>L7JCX6_PYRO1</name>
<dbReference type="AlphaFoldDB" id="L7JCX6"/>
<reference evidence="1" key="1">
    <citation type="journal article" date="2012" name="PLoS Genet.">
        <title>Comparative analysis of the genomes of two field isolates of the rice blast fungus Magnaporthe oryzae.</title>
        <authorList>
            <person name="Xue M."/>
            <person name="Yang J."/>
            <person name="Li Z."/>
            <person name="Hu S."/>
            <person name="Yao N."/>
            <person name="Dean R.A."/>
            <person name="Zhao W."/>
            <person name="Shen M."/>
            <person name="Zhang H."/>
            <person name="Li C."/>
            <person name="Liu L."/>
            <person name="Cao L."/>
            <person name="Xu X."/>
            <person name="Xing Y."/>
            <person name="Hsiang T."/>
            <person name="Zhang Z."/>
            <person name="Xu J.R."/>
            <person name="Peng Y.L."/>
        </authorList>
    </citation>
    <scope>NUCLEOTIDE SEQUENCE [LARGE SCALE GENOMIC DNA]</scope>
    <source>
        <strain evidence="1">P131</strain>
    </source>
</reference>
<sequence>MGCSSIVPGWGHRKHNKVHRVSHLKC</sequence>
<protein>
    <submittedName>
        <fullName evidence="1">Uncharacterized protein</fullName>
    </submittedName>
</protein>